<keyword evidence="1" id="KW-0732">Signal</keyword>
<dbReference type="EMBL" id="LAJE02000272">
    <property type="protein sequence ID" value="OEO29640.1"/>
    <property type="molecule type" value="Genomic_DNA"/>
</dbReference>
<dbReference type="InterPro" id="IPR050582">
    <property type="entry name" value="HAD-like_SerB"/>
</dbReference>
<feature type="signal peptide" evidence="1">
    <location>
        <begin position="1"/>
        <end position="21"/>
    </location>
</feature>
<dbReference type="PANTHER" id="PTHR43344">
    <property type="entry name" value="PHOSPHOSERINE PHOSPHATASE"/>
    <property type="match status" value="1"/>
</dbReference>
<name>A0A1E5XM09_9HYPH</name>
<dbReference type="SUPFAM" id="SSF56784">
    <property type="entry name" value="HAD-like"/>
    <property type="match status" value="1"/>
</dbReference>
<dbReference type="InterPro" id="IPR036412">
    <property type="entry name" value="HAD-like_sf"/>
</dbReference>
<sequence length="319" mass="33945">MLAVCAIALVIAFISSTLVLAKSPALPSWNDTATTTAIEDFVTRITTEGGPDFVPVVDRIAVFDMDGTLIVEKPMPAALAPIVDGIKAAVAKDPSIAERSTIAAFLKGDRQALAAAGEAGMVELISTAIAGRTLDEAAADLGNELRSADGKLAGVKPYQPMLELIDYLEANGFTVWICSGSPLLFTRSFSEQAFGIPVERVMGTTLVTKFTERDGRSQLVVGDSIDHINDKEGKPPTINQAIGKRPLLVGGNVLSGGDIAMMRYSRDRDGPSLQLLINHDDAAREFAYAEPDNFSLGAAEKYGFHVVSMKDDWATVFAP</sequence>
<evidence type="ECO:0000256" key="1">
    <source>
        <dbReference type="SAM" id="SignalP"/>
    </source>
</evidence>
<evidence type="ECO:0000313" key="3">
    <source>
        <dbReference type="Proteomes" id="UP000095463"/>
    </source>
</evidence>
<dbReference type="Proteomes" id="UP000095463">
    <property type="component" value="Unassembled WGS sequence"/>
</dbReference>
<gene>
    <name evidence="2" type="ORF">VW23_024705</name>
</gene>
<proteinExistence type="predicted"/>
<dbReference type="Pfam" id="PF12710">
    <property type="entry name" value="HAD"/>
    <property type="match status" value="1"/>
</dbReference>
<dbReference type="Gene3D" id="3.40.50.1000">
    <property type="entry name" value="HAD superfamily/HAD-like"/>
    <property type="match status" value="1"/>
</dbReference>
<dbReference type="InterPro" id="IPR023214">
    <property type="entry name" value="HAD_sf"/>
</dbReference>
<reference evidence="2 3" key="1">
    <citation type="journal article" date="2015" name="Genome Announc.">
        <title>Genome Assemblies of Three Soil-Associated Devosia species: D. insulae, D. limi, and D. soli.</title>
        <authorList>
            <person name="Hassan Y.I."/>
            <person name="Lepp D."/>
            <person name="Zhou T."/>
        </authorList>
    </citation>
    <scope>NUCLEOTIDE SEQUENCE [LARGE SCALE GENOMIC DNA]</scope>
    <source>
        <strain evidence="2 3">DS-56</strain>
    </source>
</reference>
<protein>
    <recommendedName>
        <fullName evidence="4">Haloacid dehalogenase-like hydrolase</fullName>
    </recommendedName>
</protein>
<feature type="chain" id="PRO_5009190275" description="Haloacid dehalogenase-like hydrolase" evidence="1">
    <location>
        <begin position="22"/>
        <end position="319"/>
    </location>
</feature>
<evidence type="ECO:0008006" key="4">
    <source>
        <dbReference type="Google" id="ProtNLM"/>
    </source>
</evidence>
<comment type="caution">
    <text evidence="2">The sequence shown here is derived from an EMBL/GenBank/DDBJ whole genome shotgun (WGS) entry which is preliminary data.</text>
</comment>
<accession>A0A1E5XM09</accession>
<dbReference type="AlphaFoldDB" id="A0A1E5XM09"/>
<keyword evidence="3" id="KW-1185">Reference proteome</keyword>
<organism evidence="2 3">
    <name type="scientific">Devosia insulae DS-56</name>
    <dbReference type="NCBI Taxonomy" id="1116389"/>
    <lineage>
        <taxon>Bacteria</taxon>
        <taxon>Pseudomonadati</taxon>
        <taxon>Pseudomonadota</taxon>
        <taxon>Alphaproteobacteria</taxon>
        <taxon>Hyphomicrobiales</taxon>
        <taxon>Devosiaceae</taxon>
        <taxon>Devosia</taxon>
    </lineage>
</organism>
<evidence type="ECO:0000313" key="2">
    <source>
        <dbReference type="EMBL" id="OEO29640.1"/>
    </source>
</evidence>